<dbReference type="OrthoDB" id="9784101at2"/>
<dbReference type="PANTHER" id="PTHR42912:SF86">
    <property type="entry name" value="BLL4992 PROTEIN"/>
    <property type="match status" value="1"/>
</dbReference>
<reference evidence="4 5" key="1">
    <citation type="submission" date="2007-06" db="EMBL/GenBank/DDBJ databases">
        <authorList>
            <person name="Shimkets L."/>
            <person name="Ferriera S."/>
            <person name="Johnson J."/>
            <person name="Kravitz S."/>
            <person name="Beeson K."/>
            <person name="Sutton G."/>
            <person name="Rogers Y.-H."/>
            <person name="Friedman R."/>
            <person name="Frazier M."/>
            <person name="Venter J.C."/>
        </authorList>
    </citation>
    <scope>NUCLEOTIDE SEQUENCE [LARGE SCALE GENOMIC DNA]</scope>
    <source>
        <strain evidence="4 5">SIR-1</strain>
    </source>
</reference>
<evidence type="ECO:0000256" key="2">
    <source>
        <dbReference type="SAM" id="SignalP"/>
    </source>
</evidence>
<dbReference type="Proteomes" id="UP000005801">
    <property type="component" value="Unassembled WGS sequence"/>
</dbReference>
<dbReference type="eggNOG" id="COG2226">
    <property type="taxonomic scope" value="Bacteria"/>
</dbReference>
<dbReference type="GO" id="GO:0032259">
    <property type="term" value="P:methylation"/>
    <property type="evidence" value="ECO:0007669"/>
    <property type="project" value="UniProtKB-KW"/>
</dbReference>
<name>A6FWV0_9BACT</name>
<feature type="domain" description="Methyltransferase type 11" evidence="3">
    <location>
        <begin position="73"/>
        <end position="169"/>
    </location>
</feature>
<dbReference type="InterPro" id="IPR050508">
    <property type="entry name" value="Methyltransf_Superfamily"/>
</dbReference>
<feature type="compositionally biased region" description="Low complexity" evidence="1">
    <location>
        <begin position="238"/>
        <end position="254"/>
    </location>
</feature>
<evidence type="ECO:0000256" key="1">
    <source>
        <dbReference type="SAM" id="MobiDB-lite"/>
    </source>
</evidence>
<dbReference type="EMBL" id="ABCS01000001">
    <property type="protein sequence ID" value="EDM81774.1"/>
    <property type="molecule type" value="Genomic_DNA"/>
</dbReference>
<dbReference type="InterPro" id="IPR029063">
    <property type="entry name" value="SAM-dependent_MTases_sf"/>
</dbReference>
<evidence type="ECO:0000259" key="3">
    <source>
        <dbReference type="Pfam" id="PF08241"/>
    </source>
</evidence>
<accession>A6FWV0</accession>
<dbReference type="Pfam" id="PF08241">
    <property type="entry name" value="Methyltransf_11"/>
    <property type="match status" value="1"/>
</dbReference>
<evidence type="ECO:0000313" key="4">
    <source>
        <dbReference type="EMBL" id="EDM81774.1"/>
    </source>
</evidence>
<keyword evidence="4" id="KW-0808">Transferase</keyword>
<keyword evidence="2" id="KW-0732">Signal</keyword>
<evidence type="ECO:0000313" key="5">
    <source>
        <dbReference type="Proteomes" id="UP000005801"/>
    </source>
</evidence>
<dbReference type="RefSeq" id="WP_006968949.1">
    <property type="nucleotide sequence ID" value="NZ_ABCS01000001.1"/>
</dbReference>
<dbReference type="InterPro" id="IPR013216">
    <property type="entry name" value="Methyltransf_11"/>
</dbReference>
<protein>
    <submittedName>
        <fullName evidence="4">Methyltransferase type 11</fullName>
    </submittedName>
</protein>
<dbReference type="PANTHER" id="PTHR42912">
    <property type="entry name" value="METHYLTRANSFERASE"/>
    <property type="match status" value="1"/>
</dbReference>
<dbReference type="GO" id="GO:0008757">
    <property type="term" value="F:S-adenosylmethionine-dependent methyltransferase activity"/>
    <property type="evidence" value="ECO:0007669"/>
    <property type="project" value="InterPro"/>
</dbReference>
<feature type="signal peptide" evidence="2">
    <location>
        <begin position="1"/>
        <end position="26"/>
    </location>
</feature>
<dbReference type="SUPFAM" id="SSF53335">
    <property type="entry name" value="S-adenosyl-L-methionine-dependent methyltransferases"/>
    <property type="match status" value="1"/>
</dbReference>
<dbReference type="STRING" id="391625.PPSIR1_04888"/>
<feature type="chain" id="PRO_5002693403" evidence="2">
    <location>
        <begin position="27"/>
        <end position="261"/>
    </location>
</feature>
<dbReference type="Gene3D" id="3.40.50.150">
    <property type="entry name" value="Vaccinia Virus protein VP39"/>
    <property type="match status" value="1"/>
</dbReference>
<sequence length="261" mass="28575">MRARLTTALTGALGLLLLLSACPSNDKTQPPAAHYGDKQAALASFEEPERDAWARPAQVVEALKLEPGADVADIGAGSGYFTRRLAQAASGGTTYAVDVDADFKRHIDGQRARWGTPNIVTRLAVYEHPLLPANSVDVVFISNTYSFLQDRAAYFRAVHSALRPGGRLALIDWRAEVQCPRHVGCPKPNQRIPKAMAKRELAGVGFAVAEEHDFLPYQYFLILTREQDAGRRKPAVRPPSRTTPSRPTQPSATPRDVKSPR</sequence>
<comment type="caution">
    <text evidence="4">The sequence shown here is derived from an EMBL/GenBank/DDBJ whole genome shotgun (WGS) entry which is preliminary data.</text>
</comment>
<dbReference type="CDD" id="cd02440">
    <property type="entry name" value="AdoMet_MTases"/>
    <property type="match status" value="1"/>
</dbReference>
<dbReference type="PROSITE" id="PS51257">
    <property type="entry name" value="PROKAR_LIPOPROTEIN"/>
    <property type="match status" value="1"/>
</dbReference>
<keyword evidence="4" id="KW-0489">Methyltransferase</keyword>
<gene>
    <name evidence="4" type="ORF">PPSIR1_04888</name>
</gene>
<organism evidence="4 5">
    <name type="scientific">Plesiocystis pacifica SIR-1</name>
    <dbReference type="NCBI Taxonomy" id="391625"/>
    <lineage>
        <taxon>Bacteria</taxon>
        <taxon>Pseudomonadati</taxon>
        <taxon>Myxococcota</taxon>
        <taxon>Polyangia</taxon>
        <taxon>Nannocystales</taxon>
        <taxon>Nannocystaceae</taxon>
        <taxon>Plesiocystis</taxon>
    </lineage>
</organism>
<dbReference type="AlphaFoldDB" id="A6FWV0"/>
<feature type="region of interest" description="Disordered" evidence="1">
    <location>
        <begin position="229"/>
        <end position="261"/>
    </location>
</feature>
<keyword evidence="5" id="KW-1185">Reference proteome</keyword>
<proteinExistence type="predicted"/>